<dbReference type="RefSeq" id="WP_149618459.1">
    <property type="nucleotide sequence ID" value="NZ_VOBL01000001.1"/>
</dbReference>
<sequence>MSAQPSRRAPHRSTRAICPEAYCGKFWSPTREDAKLLRREIASETGDNQPVRYYEHGGGWHWTRRVNKRDA</sequence>
<evidence type="ECO:0000313" key="2">
    <source>
        <dbReference type="Proteomes" id="UP000323856"/>
    </source>
</evidence>
<evidence type="ECO:0000313" key="1">
    <source>
        <dbReference type="EMBL" id="KAA0979913.1"/>
    </source>
</evidence>
<dbReference type="AlphaFoldDB" id="A0A5B0EM81"/>
<protein>
    <submittedName>
        <fullName evidence="1">Uncharacterized protein</fullName>
    </submittedName>
</protein>
<reference evidence="1 2" key="1">
    <citation type="submission" date="2019-07" db="EMBL/GenBank/DDBJ databases">
        <title>Analysis of the biochemical properties, biological activity and biotechnological potential of siderophores and biosurfactants produced by Antarctic psychrotolerant bacteria.</title>
        <authorList>
            <person name="Styczynski M."/>
            <person name="Krucon T."/>
            <person name="Decewicz P."/>
            <person name="Dziewit L."/>
        </authorList>
    </citation>
    <scope>NUCLEOTIDE SEQUENCE [LARGE SCALE GENOMIC DNA]</scope>
    <source>
        <strain evidence="1 2">ANT_H27</strain>
    </source>
</reference>
<dbReference type="Proteomes" id="UP000323856">
    <property type="component" value="Unassembled WGS sequence"/>
</dbReference>
<proteinExistence type="predicted"/>
<accession>A0A5B0EM81</accession>
<dbReference type="EMBL" id="VOBL01000001">
    <property type="protein sequence ID" value="KAA0979913.1"/>
    <property type="molecule type" value="Genomic_DNA"/>
</dbReference>
<gene>
    <name evidence="1" type="ORF">FQ154_01770</name>
</gene>
<name>A0A5B0EM81_9MICC</name>
<organism evidence="1 2">
    <name type="scientific">Paeniglutamicibacter gangotriensis</name>
    <dbReference type="NCBI Taxonomy" id="254787"/>
    <lineage>
        <taxon>Bacteria</taxon>
        <taxon>Bacillati</taxon>
        <taxon>Actinomycetota</taxon>
        <taxon>Actinomycetes</taxon>
        <taxon>Micrococcales</taxon>
        <taxon>Micrococcaceae</taxon>
        <taxon>Paeniglutamicibacter</taxon>
    </lineage>
</organism>
<comment type="caution">
    <text evidence="1">The sequence shown here is derived from an EMBL/GenBank/DDBJ whole genome shotgun (WGS) entry which is preliminary data.</text>
</comment>